<protein>
    <recommendedName>
        <fullName evidence="3">Transketolase C-terminal domain-containing protein</fullName>
    </recommendedName>
</protein>
<comment type="caution">
    <text evidence="1">The sequence shown here is derived from an EMBL/GenBank/DDBJ whole genome shotgun (WGS) entry which is preliminary data.</text>
</comment>
<organism evidence="1 2">
    <name type="scientific">Candidatus Berkelbacteria bacterium CG_4_9_14_0_2_um_filter_42_30</name>
    <dbReference type="NCBI Taxonomy" id="1974506"/>
    <lineage>
        <taxon>Bacteria</taxon>
        <taxon>Candidatus Berkelbacteria</taxon>
    </lineage>
</organism>
<feature type="non-terminal residue" evidence="1">
    <location>
        <position position="1"/>
    </location>
</feature>
<gene>
    <name evidence="1" type="ORF">CO019_00450</name>
</gene>
<evidence type="ECO:0000313" key="2">
    <source>
        <dbReference type="Proteomes" id="UP000230051"/>
    </source>
</evidence>
<evidence type="ECO:0008006" key="3">
    <source>
        <dbReference type="Google" id="ProtNLM"/>
    </source>
</evidence>
<accession>A0A2M8G2H9</accession>
<reference evidence="2" key="1">
    <citation type="submission" date="2017-09" db="EMBL/GenBank/DDBJ databases">
        <title>Depth-based differentiation of microbial function through sediment-hosted aquifers and enrichment of novel symbionts in the deep terrestrial subsurface.</title>
        <authorList>
            <person name="Probst A.J."/>
            <person name="Ladd B."/>
            <person name="Jarett J.K."/>
            <person name="Geller-Mcgrath D.E."/>
            <person name="Sieber C.M.K."/>
            <person name="Emerson J.B."/>
            <person name="Anantharaman K."/>
            <person name="Thomas B.C."/>
            <person name="Malmstrom R."/>
            <person name="Stieglmeier M."/>
            <person name="Klingl A."/>
            <person name="Woyke T."/>
            <person name="Ryan C.M."/>
            <person name="Banfield J.F."/>
        </authorList>
    </citation>
    <scope>NUCLEOTIDE SEQUENCE [LARGE SCALE GENOMIC DNA]</scope>
</reference>
<name>A0A2M8G2H9_9BACT</name>
<dbReference type="Proteomes" id="UP000230051">
    <property type="component" value="Unassembled WGS sequence"/>
</dbReference>
<sequence>LIIADVSETSHGVGIEIGMSYCLNLKRILLLEEGKHVTKFAQGMPGTTIIEYKNIKDLKTKLSSVLDRLKK</sequence>
<dbReference type="Gene3D" id="3.40.50.450">
    <property type="match status" value="1"/>
</dbReference>
<proteinExistence type="predicted"/>
<dbReference type="AlphaFoldDB" id="A0A2M8G2H9"/>
<dbReference type="EMBL" id="PFQW01000013">
    <property type="protein sequence ID" value="PJC65850.1"/>
    <property type="molecule type" value="Genomic_DNA"/>
</dbReference>
<evidence type="ECO:0000313" key="1">
    <source>
        <dbReference type="EMBL" id="PJC65850.1"/>
    </source>
</evidence>